<evidence type="ECO:0000313" key="2">
    <source>
        <dbReference type="Proteomes" id="UP001458880"/>
    </source>
</evidence>
<name>A0AAW1HFA5_POPJA</name>
<comment type="caution">
    <text evidence="1">The sequence shown here is derived from an EMBL/GenBank/DDBJ whole genome shotgun (WGS) entry which is preliminary data.</text>
</comment>
<organism evidence="1 2">
    <name type="scientific">Popillia japonica</name>
    <name type="common">Japanese beetle</name>
    <dbReference type="NCBI Taxonomy" id="7064"/>
    <lineage>
        <taxon>Eukaryota</taxon>
        <taxon>Metazoa</taxon>
        <taxon>Ecdysozoa</taxon>
        <taxon>Arthropoda</taxon>
        <taxon>Hexapoda</taxon>
        <taxon>Insecta</taxon>
        <taxon>Pterygota</taxon>
        <taxon>Neoptera</taxon>
        <taxon>Endopterygota</taxon>
        <taxon>Coleoptera</taxon>
        <taxon>Polyphaga</taxon>
        <taxon>Scarabaeiformia</taxon>
        <taxon>Scarabaeidae</taxon>
        <taxon>Rutelinae</taxon>
        <taxon>Popillia</taxon>
    </lineage>
</organism>
<keyword evidence="2" id="KW-1185">Reference proteome</keyword>
<accession>A0AAW1HFA5</accession>
<dbReference type="AlphaFoldDB" id="A0AAW1HFA5"/>
<proteinExistence type="predicted"/>
<sequence>MGELSLYHLITNLSNSNRYTVKSGTSDCELWPGHICRTISNLPSNVRVGIRITAENNGTKLGKETDVSAKVIEE</sequence>
<protein>
    <submittedName>
        <fullName evidence="1">Uncharacterized protein</fullName>
    </submittedName>
</protein>
<gene>
    <name evidence="1" type="ORF">QE152_g40807</name>
</gene>
<feature type="non-terminal residue" evidence="1">
    <location>
        <position position="74"/>
    </location>
</feature>
<dbReference type="Proteomes" id="UP001458880">
    <property type="component" value="Unassembled WGS sequence"/>
</dbReference>
<reference evidence="1 2" key="1">
    <citation type="journal article" date="2024" name="BMC Genomics">
        <title>De novo assembly and annotation of Popillia japonica's genome with initial clues to its potential as an invasive pest.</title>
        <authorList>
            <person name="Cucini C."/>
            <person name="Boschi S."/>
            <person name="Funari R."/>
            <person name="Cardaioli E."/>
            <person name="Iannotti N."/>
            <person name="Marturano G."/>
            <person name="Paoli F."/>
            <person name="Bruttini M."/>
            <person name="Carapelli A."/>
            <person name="Frati F."/>
            <person name="Nardi F."/>
        </authorList>
    </citation>
    <scope>NUCLEOTIDE SEQUENCE [LARGE SCALE GENOMIC DNA]</scope>
    <source>
        <strain evidence="1">DMR45628</strain>
    </source>
</reference>
<evidence type="ECO:0000313" key="1">
    <source>
        <dbReference type="EMBL" id="KAK9674851.1"/>
    </source>
</evidence>
<dbReference type="EMBL" id="JASPKY010001456">
    <property type="protein sequence ID" value="KAK9674851.1"/>
    <property type="molecule type" value="Genomic_DNA"/>
</dbReference>